<keyword evidence="4" id="KW-1185">Reference proteome</keyword>
<feature type="domain" description="Beta-lactamase-related" evidence="2">
    <location>
        <begin position="98"/>
        <end position="415"/>
    </location>
</feature>
<feature type="signal peptide" evidence="1">
    <location>
        <begin position="1"/>
        <end position="19"/>
    </location>
</feature>
<accession>A0A6J3M1B0</accession>
<dbReference type="Pfam" id="PF26335">
    <property type="entry name" value="ARB_00930_C"/>
    <property type="match status" value="1"/>
</dbReference>
<dbReference type="InterPro" id="IPR058664">
    <property type="entry name" value="ARB_00930-like_C"/>
</dbReference>
<dbReference type="PANTHER" id="PTHR22935">
    <property type="entry name" value="PENICILLIN-BINDING PROTEIN"/>
    <property type="match status" value="1"/>
</dbReference>
<reference evidence="5" key="3">
    <citation type="submission" date="2025-08" db="UniProtKB">
        <authorList>
            <consortium name="RefSeq"/>
        </authorList>
    </citation>
    <scope>IDENTIFICATION</scope>
    <source>
        <strain evidence="5">CBS 342.82</strain>
    </source>
</reference>
<evidence type="ECO:0000256" key="1">
    <source>
        <dbReference type="SAM" id="SignalP"/>
    </source>
</evidence>
<dbReference type="SUPFAM" id="SSF56601">
    <property type="entry name" value="beta-lactamase/transpeptidase-like"/>
    <property type="match status" value="1"/>
</dbReference>
<sequence>MPLPRLIASCLLLVTTVSAQKGFTCPILGKQWPAPTNISTEPLLLAAAKNLTSQINQLVHGDGPNWNTTSFSITVFSASEDSFAYEYHRTDPTVLHSKAGVRNVTADSVYRIGSVSKLMSVYLFLIQLGGKHLHTPVSHFIPQLLAHANSSLGDLDVIHPNWRDITVTDLASYLAGIPNDFAYDFSIPNPAADTASLLNATLGVFPPIPKFDVPSCGFKEGNDFVACSSEEFIQNARQLQPIFANGYTPIYSNIGYALLGVFLEKAANKTMSQIFDDQLVRRLGLSNAKFDAPFESCKGVIPVNESVTGWVPQYGAYGAAASNFASSEDMAKIGRSMLRNSLISPSLTRRWLKPTSFLEDFSQGVGLAWEIFRVKVDDHSVAIFSKGGDVGVYHTSFAIIPDYNVGISVMTAIDPATDGIRVKVDGAGIVASVILPAVAQIAKQQATRNFAARYVTHDGTNSSLTLTTDDLPGLKLQSWIVNGTNLFDLFFTKDGKTTSDVRLLPNELYPTSSGKVGFTGTELPFIEPAANIVANGSFTDLYSLCREYEAQSNYMYGGVDVTELVFNVNAQGKALSFRHLALRKTFYRAT</sequence>
<dbReference type="InterPro" id="IPR051478">
    <property type="entry name" value="Beta-lactamase-like_AB/R"/>
</dbReference>
<keyword evidence="1" id="KW-0732">Signal</keyword>
<reference evidence="5" key="1">
    <citation type="submission" date="2020-01" db="EMBL/GenBank/DDBJ databases">
        <authorList>
            <consortium name="DOE Joint Genome Institute"/>
            <person name="Haridas S."/>
            <person name="Albert R."/>
            <person name="Binder M."/>
            <person name="Bloem J."/>
            <person name="Labutti K."/>
            <person name="Salamov A."/>
            <person name="Andreopoulos B."/>
            <person name="Baker S.E."/>
            <person name="Barry K."/>
            <person name="Bills G."/>
            <person name="Bluhm B.H."/>
            <person name="Cannon C."/>
            <person name="Castanera R."/>
            <person name="Culley D.E."/>
            <person name="Daum C."/>
            <person name="Ezra D."/>
            <person name="Gonzalez J.B."/>
            <person name="Henrissat B."/>
            <person name="Kuo A."/>
            <person name="Liang C."/>
            <person name="Lipzen A."/>
            <person name="Lutzoni F."/>
            <person name="Magnuson J."/>
            <person name="Mondo S."/>
            <person name="Nolan M."/>
            <person name="Ohm R."/>
            <person name="Pangilinan J."/>
            <person name="Park H.-J."/>
            <person name="Ramirez L."/>
            <person name="Alfaro M."/>
            <person name="Sun H."/>
            <person name="Tritt A."/>
            <person name="Yoshinaga Y."/>
            <person name="Zwiers L.-H."/>
            <person name="Turgeon B.G."/>
            <person name="Goodwin S.B."/>
            <person name="Spatafora J.W."/>
            <person name="Crous P.W."/>
            <person name="Grigoriev I.V."/>
        </authorList>
    </citation>
    <scope>NUCLEOTIDE SEQUENCE</scope>
    <source>
        <strain evidence="5">CBS 342.82</strain>
    </source>
</reference>
<evidence type="ECO:0000259" key="2">
    <source>
        <dbReference type="Pfam" id="PF00144"/>
    </source>
</evidence>
<dbReference type="InterPro" id="IPR012338">
    <property type="entry name" value="Beta-lactam/transpept-like"/>
</dbReference>
<evidence type="ECO:0000313" key="5">
    <source>
        <dbReference type="RefSeq" id="XP_033458704.1"/>
    </source>
</evidence>
<dbReference type="InterPro" id="IPR001466">
    <property type="entry name" value="Beta-lactam-related"/>
</dbReference>
<dbReference type="RefSeq" id="XP_033458704.1">
    <property type="nucleotide sequence ID" value="XM_033605181.1"/>
</dbReference>
<dbReference type="Pfam" id="PF00144">
    <property type="entry name" value="Beta-lactamase"/>
    <property type="match status" value="1"/>
</dbReference>
<feature type="chain" id="PRO_5026898734" evidence="1">
    <location>
        <begin position="20"/>
        <end position="590"/>
    </location>
</feature>
<dbReference type="OrthoDB" id="10250282at2759"/>
<protein>
    <submittedName>
        <fullName evidence="5">Beta-lactamase/transpeptidase-like protein</fullName>
    </submittedName>
</protein>
<dbReference type="AlphaFoldDB" id="A0A6J3M1B0"/>
<proteinExistence type="predicted"/>
<dbReference type="Gene3D" id="3.40.710.10">
    <property type="entry name" value="DD-peptidase/beta-lactamase superfamily"/>
    <property type="match status" value="1"/>
</dbReference>
<reference evidence="5" key="2">
    <citation type="submission" date="2020-04" db="EMBL/GenBank/DDBJ databases">
        <authorList>
            <consortium name="NCBI Genome Project"/>
        </authorList>
    </citation>
    <scope>NUCLEOTIDE SEQUENCE</scope>
    <source>
        <strain evidence="5">CBS 342.82</strain>
    </source>
</reference>
<dbReference type="PANTHER" id="PTHR22935:SF97">
    <property type="entry name" value="BETA-LACTAMASE-RELATED DOMAIN-CONTAINING PROTEIN"/>
    <property type="match status" value="1"/>
</dbReference>
<name>A0A6J3M1B0_9PEZI</name>
<dbReference type="Proteomes" id="UP000504637">
    <property type="component" value="Unplaced"/>
</dbReference>
<feature type="domain" description="Beta-lactamase-like ARB-00930-like C-terminal" evidence="3">
    <location>
        <begin position="442"/>
        <end position="588"/>
    </location>
</feature>
<organism evidence="5">
    <name type="scientific">Dissoconium aciculare CBS 342.82</name>
    <dbReference type="NCBI Taxonomy" id="1314786"/>
    <lineage>
        <taxon>Eukaryota</taxon>
        <taxon>Fungi</taxon>
        <taxon>Dikarya</taxon>
        <taxon>Ascomycota</taxon>
        <taxon>Pezizomycotina</taxon>
        <taxon>Dothideomycetes</taxon>
        <taxon>Dothideomycetidae</taxon>
        <taxon>Mycosphaerellales</taxon>
        <taxon>Dissoconiaceae</taxon>
        <taxon>Dissoconium</taxon>
    </lineage>
</organism>
<evidence type="ECO:0000313" key="4">
    <source>
        <dbReference type="Proteomes" id="UP000504637"/>
    </source>
</evidence>
<evidence type="ECO:0000259" key="3">
    <source>
        <dbReference type="Pfam" id="PF26335"/>
    </source>
</evidence>
<dbReference type="GeneID" id="54362981"/>
<gene>
    <name evidence="5" type="ORF">K489DRAFT_381654</name>
</gene>